<keyword evidence="2" id="KW-1185">Reference proteome</keyword>
<gene>
    <name evidence="1" type="ORF">V1525DRAFT_396868</name>
</gene>
<organism evidence="1 2">
    <name type="scientific">Lipomyces kononenkoae</name>
    <name type="common">Yeast</name>
    <dbReference type="NCBI Taxonomy" id="34357"/>
    <lineage>
        <taxon>Eukaryota</taxon>
        <taxon>Fungi</taxon>
        <taxon>Dikarya</taxon>
        <taxon>Ascomycota</taxon>
        <taxon>Saccharomycotina</taxon>
        <taxon>Lipomycetes</taxon>
        <taxon>Lipomycetales</taxon>
        <taxon>Lipomycetaceae</taxon>
        <taxon>Lipomyces</taxon>
    </lineage>
</organism>
<protein>
    <submittedName>
        <fullName evidence="1">Uncharacterized protein</fullName>
    </submittedName>
</protein>
<comment type="caution">
    <text evidence="1">The sequence shown here is derived from an EMBL/GenBank/DDBJ whole genome shotgun (WGS) entry which is preliminary data.</text>
</comment>
<dbReference type="EMBL" id="MU971343">
    <property type="protein sequence ID" value="KAK9239820.1"/>
    <property type="molecule type" value="Genomic_DNA"/>
</dbReference>
<name>A0ACC3T7X5_LIPKO</name>
<sequence>MSLIPIFGRRLRSGKFSLLRVQFTPSRGLFSSGVRLSEVDGSVPGDTVDARQLLRDSIQESETGSELVGKETESPAEGEATGSTQATVHRYITLGSMPRVGPYAGRSFEVASPELLPLQLMRLRRLVTANEVDAQTLRYKAFEKPNHRRKRLRIERTRKLFDKSYGQMVNTMKKYWKMGY</sequence>
<evidence type="ECO:0000313" key="2">
    <source>
        <dbReference type="Proteomes" id="UP001433508"/>
    </source>
</evidence>
<proteinExistence type="predicted"/>
<reference evidence="2" key="1">
    <citation type="journal article" date="2024" name="Front. Bioeng. Biotechnol.">
        <title>Genome-scale model development and genomic sequencing of the oleaginous clade Lipomyces.</title>
        <authorList>
            <person name="Czajka J.J."/>
            <person name="Han Y."/>
            <person name="Kim J."/>
            <person name="Mondo S.J."/>
            <person name="Hofstad B.A."/>
            <person name="Robles A."/>
            <person name="Haridas S."/>
            <person name="Riley R."/>
            <person name="LaButti K."/>
            <person name="Pangilinan J."/>
            <person name="Andreopoulos W."/>
            <person name="Lipzen A."/>
            <person name="Yan J."/>
            <person name="Wang M."/>
            <person name="Ng V."/>
            <person name="Grigoriev I.V."/>
            <person name="Spatafora J.W."/>
            <person name="Magnuson J.K."/>
            <person name="Baker S.E."/>
            <person name="Pomraning K.R."/>
        </authorList>
    </citation>
    <scope>NUCLEOTIDE SEQUENCE [LARGE SCALE GENOMIC DNA]</scope>
    <source>
        <strain evidence="2">CBS 7786</strain>
    </source>
</reference>
<accession>A0ACC3T7X5</accession>
<evidence type="ECO:0000313" key="1">
    <source>
        <dbReference type="EMBL" id="KAK9239820.1"/>
    </source>
</evidence>
<dbReference type="Proteomes" id="UP001433508">
    <property type="component" value="Unassembled WGS sequence"/>
</dbReference>